<gene>
    <name evidence="1" type="ORF">SDC9_108592</name>
</gene>
<sequence length="129" mass="14482">MQVLFAHGGNQPRAVRVPNRLLREHAGEHANVRNVQHVALANHREALFREREHLRAGKRIHAANALQPGLQDFAKTGCVLRHAVDRLRVADLARAPVVRRVLHDGERHVRLEREQGSVLVAKGEHALAL</sequence>
<protein>
    <submittedName>
        <fullName evidence="1">Uncharacterized protein</fullName>
    </submittedName>
</protein>
<dbReference type="EMBL" id="VSSQ01018499">
    <property type="protein sequence ID" value="MPM61732.1"/>
    <property type="molecule type" value="Genomic_DNA"/>
</dbReference>
<name>A0A645B8J1_9ZZZZ</name>
<reference evidence="1" key="1">
    <citation type="submission" date="2019-08" db="EMBL/GenBank/DDBJ databases">
        <authorList>
            <person name="Kucharzyk K."/>
            <person name="Murdoch R.W."/>
            <person name="Higgins S."/>
            <person name="Loffler F."/>
        </authorList>
    </citation>
    <scope>NUCLEOTIDE SEQUENCE</scope>
</reference>
<evidence type="ECO:0000313" key="1">
    <source>
        <dbReference type="EMBL" id="MPM61732.1"/>
    </source>
</evidence>
<organism evidence="1">
    <name type="scientific">bioreactor metagenome</name>
    <dbReference type="NCBI Taxonomy" id="1076179"/>
    <lineage>
        <taxon>unclassified sequences</taxon>
        <taxon>metagenomes</taxon>
        <taxon>ecological metagenomes</taxon>
    </lineage>
</organism>
<dbReference type="AlphaFoldDB" id="A0A645B8J1"/>
<comment type="caution">
    <text evidence="1">The sequence shown here is derived from an EMBL/GenBank/DDBJ whole genome shotgun (WGS) entry which is preliminary data.</text>
</comment>
<accession>A0A645B8J1</accession>
<proteinExistence type="predicted"/>